<dbReference type="InterPro" id="IPR036291">
    <property type="entry name" value="NAD(P)-bd_dom_sf"/>
</dbReference>
<reference evidence="2" key="1">
    <citation type="journal article" date="2014" name="Int. J. Syst. Evol. Microbiol.">
        <title>Complete genome sequence of Corynebacterium casei LMG S-19264T (=DSM 44701T), isolated from a smear-ripened cheese.</title>
        <authorList>
            <consortium name="US DOE Joint Genome Institute (JGI-PGF)"/>
            <person name="Walter F."/>
            <person name="Albersmeier A."/>
            <person name="Kalinowski J."/>
            <person name="Ruckert C."/>
        </authorList>
    </citation>
    <scope>NUCLEOTIDE SEQUENCE</scope>
    <source>
        <strain evidence="2">VKM Ac-1321</strain>
    </source>
</reference>
<dbReference type="PANTHER" id="PTHR43162">
    <property type="match status" value="1"/>
</dbReference>
<dbReference type="EMBL" id="BSFP01000035">
    <property type="protein sequence ID" value="GLL03543.1"/>
    <property type="molecule type" value="Genomic_DNA"/>
</dbReference>
<dbReference type="Proteomes" id="UP001143480">
    <property type="component" value="Unassembled WGS sequence"/>
</dbReference>
<evidence type="ECO:0000259" key="1">
    <source>
        <dbReference type="Pfam" id="PF13460"/>
    </source>
</evidence>
<name>A0A9W6KLT5_9ACTN</name>
<proteinExistence type="predicted"/>
<dbReference type="InterPro" id="IPR051604">
    <property type="entry name" value="Ergot_Alk_Oxidoreductase"/>
</dbReference>
<dbReference type="PANTHER" id="PTHR43162:SF1">
    <property type="entry name" value="PRESTALK A DIFFERENTIATION PROTEIN A"/>
    <property type="match status" value="1"/>
</dbReference>
<accession>A0A9W6KLT5</accession>
<organism evidence="2 3">
    <name type="scientific">Dactylosporangium matsuzakiense</name>
    <dbReference type="NCBI Taxonomy" id="53360"/>
    <lineage>
        <taxon>Bacteria</taxon>
        <taxon>Bacillati</taxon>
        <taxon>Actinomycetota</taxon>
        <taxon>Actinomycetes</taxon>
        <taxon>Micromonosporales</taxon>
        <taxon>Micromonosporaceae</taxon>
        <taxon>Dactylosporangium</taxon>
    </lineage>
</organism>
<dbReference type="Gene3D" id="3.90.25.10">
    <property type="entry name" value="UDP-galactose 4-epimerase, domain 1"/>
    <property type="match status" value="1"/>
</dbReference>
<evidence type="ECO:0000313" key="2">
    <source>
        <dbReference type="EMBL" id="GLL03543.1"/>
    </source>
</evidence>
<dbReference type="Pfam" id="PF13460">
    <property type="entry name" value="NAD_binding_10"/>
    <property type="match status" value="1"/>
</dbReference>
<dbReference type="RefSeq" id="WP_261964765.1">
    <property type="nucleotide sequence ID" value="NZ_BAAAXA010000001.1"/>
</dbReference>
<dbReference type="InterPro" id="IPR016040">
    <property type="entry name" value="NAD(P)-bd_dom"/>
</dbReference>
<protein>
    <submittedName>
        <fullName evidence="2">NmrA family transcriptional regulator</fullName>
    </submittedName>
</protein>
<evidence type="ECO:0000313" key="3">
    <source>
        <dbReference type="Proteomes" id="UP001143480"/>
    </source>
</evidence>
<sequence length="266" mass="27666">MDMHLILAGTGKTGRRIAQRLRAGDVPTRTAARGGADAGFDLSDPGTWEPALAGVTAAYLVEPDLRAVRLPGFVTAAAAHGVRRLVLLSAPGAVHPQHPLFAVEAAVRASGAAWTVLRPGWFAQNFTETGWREQLLAGELALPAGDGRTPFVDAEDIADVAVAALSTDRLAGAVLGLTGPRALSFGAAVSQIAAAAGRSMRFVDVDAETYVAREVAAGTAPAVARIMAGVFTALREGRDAGPQDGVERALGRQPREFAQYVAGIRW</sequence>
<dbReference type="AlphaFoldDB" id="A0A9W6KLT5"/>
<dbReference type="SUPFAM" id="SSF51735">
    <property type="entry name" value="NAD(P)-binding Rossmann-fold domains"/>
    <property type="match status" value="1"/>
</dbReference>
<feature type="domain" description="NAD(P)-binding" evidence="1">
    <location>
        <begin position="9"/>
        <end position="167"/>
    </location>
</feature>
<dbReference type="Gene3D" id="3.40.50.720">
    <property type="entry name" value="NAD(P)-binding Rossmann-like Domain"/>
    <property type="match status" value="1"/>
</dbReference>
<keyword evidence="3" id="KW-1185">Reference proteome</keyword>
<comment type="caution">
    <text evidence="2">The sequence shown here is derived from an EMBL/GenBank/DDBJ whole genome shotgun (WGS) entry which is preliminary data.</text>
</comment>
<gene>
    <name evidence="2" type="ORF">GCM10017581_052890</name>
</gene>
<reference evidence="2" key="2">
    <citation type="submission" date="2023-01" db="EMBL/GenBank/DDBJ databases">
        <authorList>
            <person name="Sun Q."/>
            <person name="Evtushenko L."/>
        </authorList>
    </citation>
    <scope>NUCLEOTIDE SEQUENCE</scope>
    <source>
        <strain evidence="2">VKM Ac-1321</strain>
    </source>
</reference>